<organism evidence="2 3">
    <name type="scientific">Staphylococcus phage Twort (strain DSM 17442 / HER 48)</name>
    <name type="common">Bacteriophage Twort</name>
    <dbReference type="NCBI Taxonomy" id="2908167"/>
    <lineage>
        <taxon>Viruses</taxon>
        <taxon>Duplodnaviria</taxon>
        <taxon>Heunggongvirae</taxon>
        <taxon>Uroviricota</taxon>
        <taxon>Caudoviricetes</taxon>
        <taxon>Herelleviridae</taxon>
        <taxon>Twortvirinae</taxon>
        <taxon>Twortvirus</taxon>
        <taxon>Twortvirus twort</taxon>
    </lineage>
</organism>
<proteinExistence type="predicted"/>
<name>A0A6H0X5H0_BPTWO</name>
<reference evidence="2 3" key="1">
    <citation type="submission" date="2020-03" db="EMBL/GenBank/DDBJ databases">
        <title>Variable regions in the genome of staphylococcal bacteriophage Twort.</title>
        <authorList>
            <person name="Glowacka-Rutkowska A."/>
            <person name="Gawor J."/>
            <person name="Lobocka M."/>
        </authorList>
    </citation>
    <scope>NUCLEOTIDE SEQUENCE [LARGE SCALE GENOMIC DNA]</scope>
</reference>
<gene>
    <name evidence="2" type="ORF">TwortDSMZ_170</name>
</gene>
<dbReference type="InterPro" id="IPR055696">
    <property type="entry name" value="DUF7272"/>
</dbReference>
<dbReference type="OrthoDB" id="19031at10239"/>
<evidence type="ECO:0000313" key="3">
    <source>
        <dbReference type="Proteomes" id="UP000503318"/>
    </source>
</evidence>
<feature type="region of interest" description="Disordered" evidence="1">
    <location>
        <begin position="1"/>
        <end position="22"/>
    </location>
</feature>
<evidence type="ECO:0000313" key="2">
    <source>
        <dbReference type="EMBL" id="QIW89168.1"/>
    </source>
</evidence>
<dbReference type="Proteomes" id="UP000503318">
    <property type="component" value="Segment"/>
</dbReference>
<dbReference type="EMBL" id="MT151386">
    <property type="protein sequence ID" value="QIW89168.1"/>
    <property type="molecule type" value="Genomic_DNA"/>
</dbReference>
<accession>A0A6H0X5H0</accession>
<organismHost>
    <name type="scientific">Twortvirus twort</name>
    <dbReference type="NCBI Taxonomy" id="55510"/>
</organismHost>
<dbReference type="RefSeq" id="YP_238630.1">
    <property type="nucleotide sequence ID" value="NC_007021.1"/>
</dbReference>
<protein>
    <submittedName>
        <fullName evidence="2">Uncharacterized protein</fullName>
    </submittedName>
</protein>
<sequence length="224" mass="25393">MSYQERLKEIRKQSDTHKEINNSKKKYTMDELELSLFDRDSDVIKPFTSISKDDEISSNDLFIATLPNNIVLADGTTLEKGQYIGNSMGKLSDLEDMEDSGISSKTLYENGHRINLLAVVNNPKAVYTQKDLVVDIKDGVEVRDVTTKSSSVISKQKIDYISLVDESYFDNLIDDVLKDYNNLSNPNTLLKRYIKNKEMLGEGKKMIYCSLLDKEVLVVGGKDE</sequence>
<evidence type="ECO:0000256" key="1">
    <source>
        <dbReference type="SAM" id="MobiDB-lite"/>
    </source>
</evidence>
<dbReference type="Pfam" id="PF23937">
    <property type="entry name" value="DUF7272"/>
    <property type="match status" value="1"/>
</dbReference>
<dbReference type="KEGG" id="vg:5130412"/>